<dbReference type="GO" id="GO:0004930">
    <property type="term" value="F:G protein-coupled receptor activity"/>
    <property type="evidence" value="ECO:0007669"/>
    <property type="project" value="InterPro"/>
</dbReference>
<protein>
    <recommendedName>
        <fullName evidence="6">G-protein coupled receptors family 1 profile domain-containing protein</fullName>
    </recommendedName>
</protein>
<feature type="transmembrane region" description="Helical" evidence="5">
    <location>
        <begin position="135"/>
        <end position="155"/>
    </location>
</feature>
<evidence type="ECO:0000256" key="3">
    <source>
        <dbReference type="ARBA" id="ARBA00022989"/>
    </source>
</evidence>
<dbReference type="PANTHER" id="PTHR46641:SF8">
    <property type="entry name" value="G-PROTEIN COUPLED RECEPTORS FAMILY 1 PROFILE DOMAIN-CONTAINING PROTEIN"/>
    <property type="match status" value="1"/>
</dbReference>
<feature type="transmembrane region" description="Helical" evidence="5">
    <location>
        <begin position="271"/>
        <end position="295"/>
    </location>
</feature>
<feature type="transmembrane region" description="Helical" evidence="5">
    <location>
        <begin position="474"/>
        <end position="494"/>
    </location>
</feature>
<feature type="transmembrane region" description="Helical" evidence="5">
    <location>
        <begin position="22"/>
        <end position="41"/>
    </location>
</feature>
<dbReference type="SUPFAM" id="SSF81321">
    <property type="entry name" value="Family A G protein-coupled receptor-like"/>
    <property type="match status" value="1"/>
</dbReference>
<feature type="transmembrane region" description="Helical" evidence="5">
    <location>
        <begin position="574"/>
        <end position="590"/>
    </location>
</feature>
<dbReference type="EMBL" id="CAJNOE010002135">
    <property type="protein sequence ID" value="CAF1469456.1"/>
    <property type="molecule type" value="Genomic_DNA"/>
</dbReference>
<dbReference type="PROSITE" id="PS50262">
    <property type="entry name" value="G_PROTEIN_RECEP_F1_2"/>
    <property type="match status" value="1"/>
</dbReference>
<comment type="caution">
    <text evidence="8">The sequence shown here is derived from an EMBL/GenBank/DDBJ whole genome shotgun (WGS) entry which is preliminary data.</text>
</comment>
<comment type="subcellular location">
    <subcellularLocation>
        <location evidence="1">Membrane</location>
        <topology evidence="1">Multi-pass membrane protein</topology>
    </subcellularLocation>
</comment>
<feature type="transmembrane region" description="Helical" evidence="5">
    <location>
        <begin position="500"/>
        <end position="520"/>
    </location>
</feature>
<accession>A0A819I8G4</accession>
<dbReference type="Gene3D" id="1.20.1070.10">
    <property type="entry name" value="Rhodopsin 7-helix transmembrane proteins"/>
    <property type="match status" value="1"/>
</dbReference>
<evidence type="ECO:0000256" key="5">
    <source>
        <dbReference type="SAM" id="Phobius"/>
    </source>
</evidence>
<dbReference type="Pfam" id="PF01040">
    <property type="entry name" value="UbiA"/>
    <property type="match status" value="1"/>
</dbReference>
<name>A0A819I8G4_9BILA</name>
<keyword evidence="3 5" id="KW-1133">Transmembrane helix</keyword>
<organism evidence="8 9">
    <name type="scientific">Adineta steineri</name>
    <dbReference type="NCBI Taxonomy" id="433720"/>
    <lineage>
        <taxon>Eukaryota</taxon>
        <taxon>Metazoa</taxon>
        <taxon>Spiralia</taxon>
        <taxon>Gnathifera</taxon>
        <taxon>Rotifera</taxon>
        <taxon>Eurotatoria</taxon>
        <taxon>Bdelloidea</taxon>
        <taxon>Adinetida</taxon>
        <taxon>Adinetidae</taxon>
        <taxon>Adineta</taxon>
    </lineage>
</organism>
<dbReference type="InterPro" id="IPR000276">
    <property type="entry name" value="GPCR_Rhodpsn"/>
</dbReference>
<feature type="transmembrane region" description="Helical" evidence="5">
    <location>
        <begin position="434"/>
        <end position="462"/>
    </location>
</feature>
<feature type="transmembrane region" description="Helical" evidence="5">
    <location>
        <begin position="610"/>
        <end position="628"/>
    </location>
</feature>
<evidence type="ECO:0000256" key="4">
    <source>
        <dbReference type="ARBA" id="ARBA00023136"/>
    </source>
</evidence>
<feature type="transmembrane region" description="Helical" evidence="5">
    <location>
        <begin position="364"/>
        <end position="392"/>
    </location>
</feature>
<proteinExistence type="predicted"/>
<evidence type="ECO:0000259" key="6">
    <source>
        <dbReference type="PROSITE" id="PS50262"/>
    </source>
</evidence>
<evidence type="ECO:0000313" key="7">
    <source>
        <dbReference type="EMBL" id="CAF1469456.1"/>
    </source>
</evidence>
<dbReference type="GO" id="GO:0016020">
    <property type="term" value="C:membrane"/>
    <property type="evidence" value="ECO:0007669"/>
    <property type="project" value="UniProtKB-SubCell"/>
</dbReference>
<dbReference type="PANTHER" id="PTHR46641">
    <property type="entry name" value="FMRFAMIDE RECEPTOR-RELATED"/>
    <property type="match status" value="1"/>
</dbReference>
<dbReference type="Pfam" id="PF00001">
    <property type="entry name" value="7tm_1"/>
    <property type="match status" value="1"/>
</dbReference>
<dbReference type="InterPro" id="IPR000537">
    <property type="entry name" value="UbiA_prenyltransferase"/>
</dbReference>
<gene>
    <name evidence="7" type="ORF">IZO911_LOCUS43375</name>
    <name evidence="8" type="ORF">KXQ929_LOCUS23560</name>
</gene>
<feature type="transmembrane region" description="Helical" evidence="5">
    <location>
        <begin position="315"/>
        <end position="331"/>
    </location>
</feature>
<keyword evidence="2 5" id="KW-0812">Transmembrane</keyword>
<dbReference type="InterPro" id="IPR052954">
    <property type="entry name" value="GPCR-Ligand_Int"/>
</dbReference>
<evidence type="ECO:0000313" key="9">
    <source>
        <dbReference type="Proteomes" id="UP000663868"/>
    </source>
</evidence>
<feature type="transmembrane region" description="Helical" evidence="5">
    <location>
        <begin position="93"/>
        <end position="114"/>
    </location>
</feature>
<reference evidence="8" key="1">
    <citation type="submission" date="2021-02" db="EMBL/GenBank/DDBJ databases">
        <authorList>
            <person name="Nowell W R."/>
        </authorList>
    </citation>
    <scope>NUCLEOTIDE SEQUENCE</scope>
</reference>
<sequence length="629" mass="71663">MDSTISSLPINFALLNQTINRYISIVLLFFGIIGNILNILVFTRKIFRNNICVTYFLASTIFDFLALVVGLIPRSLNGFNIDPSQNSAILCKLKFFITYFAGYTAAWFIGFACVERYLTSSTDVNTRRLITMKRARLSMIFVILFGFLAFGEQFYCIDINQNLFGASQSCYQLRLNIQCQIADSLMQFLFEILAPTLMMIVFGSLTLRNVRRKHRRINIIQTANRPPSVATSSNGVPILIPQQPINNTIGQNKQPLPKEVSRVAQKREAQLILILFIQIAAFIIASFPLGVYKLYSVATIYETKSILRVSIENTLFNLFIIFILTVNLPSFRERVHMNKATIVTTFKEFIIHQRLKFSLFLVPLYLYGLIIADDTIFSKSFLLEFIIIHLFFYGGVNALNDYYDRDEEGPIGGLENPPPIHGDSLFYLAWLWKLIGLFLSIKCLSLNFVIVYFIAMLLSVCYSHPSIRLKSSPLGSLVLVGSLQGFGTFCFGAKNTESSLKFYTGSFVAILIAIGFYPLTQVYQIEQDRRQGDTTLAMYLGVKGTFQFSCMCLLISGIVNSLLIGYYYHSWESVIIFFGSLLLIYFIKLWENKFERQTVLENFQSLHRLMGIYSVGIYAFCLAHLLNIL</sequence>
<evidence type="ECO:0000256" key="1">
    <source>
        <dbReference type="ARBA" id="ARBA00004141"/>
    </source>
</evidence>
<feature type="transmembrane region" description="Helical" evidence="5">
    <location>
        <begin position="53"/>
        <end position="73"/>
    </location>
</feature>
<evidence type="ECO:0000256" key="2">
    <source>
        <dbReference type="ARBA" id="ARBA00022692"/>
    </source>
</evidence>
<dbReference type="EMBL" id="CAJOBB010001881">
    <property type="protein sequence ID" value="CAF3914816.1"/>
    <property type="molecule type" value="Genomic_DNA"/>
</dbReference>
<feature type="domain" description="G-protein coupled receptors family 1 profile" evidence="6">
    <location>
        <begin position="34"/>
        <end position="331"/>
    </location>
</feature>
<dbReference type="Proteomes" id="UP000663860">
    <property type="component" value="Unassembled WGS sequence"/>
</dbReference>
<feature type="transmembrane region" description="Helical" evidence="5">
    <location>
        <begin position="548"/>
        <end position="568"/>
    </location>
</feature>
<dbReference type="InterPro" id="IPR017452">
    <property type="entry name" value="GPCR_Rhodpsn_7TM"/>
</dbReference>
<feature type="transmembrane region" description="Helical" evidence="5">
    <location>
        <begin position="188"/>
        <end position="207"/>
    </location>
</feature>
<evidence type="ECO:0000313" key="8">
    <source>
        <dbReference type="EMBL" id="CAF3914816.1"/>
    </source>
</evidence>
<dbReference type="Proteomes" id="UP000663868">
    <property type="component" value="Unassembled WGS sequence"/>
</dbReference>
<keyword evidence="4 5" id="KW-0472">Membrane</keyword>
<dbReference type="AlphaFoldDB" id="A0A819I8G4"/>
<dbReference type="GO" id="GO:0016765">
    <property type="term" value="F:transferase activity, transferring alkyl or aryl (other than methyl) groups"/>
    <property type="evidence" value="ECO:0007669"/>
    <property type="project" value="InterPro"/>
</dbReference>